<keyword evidence="2" id="KW-1185">Reference proteome</keyword>
<evidence type="ECO:0000313" key="1">
    <source>
        <dbReference type="EMBL" id="RDK05105.1"/>
    </source>
</evidence>
<dbReference type="RefSeq" id="WP_115216413.1">
    <property type="nucleotide sequence ID" value="NZ_QKWJ01000115.1"/>
</dbReference>
<dbReference type="AlphaFoldDB" id="A0A370NHQ0"/>
<proteinExistence type="predicted"/>
<sequence length="83" mass="9575">MTPTTIFLEAHFFGEDREDLRLSCEAVAATTNFLIIAGVHARHLHALTWRPDHVSYWNNGELLRLAVGQWVALDERTVRFTLR</sequence>
<dbReference type="EMBL" id="QKWJ01000115">
    <property type="protein sequence ID" value="RDK05105.1"/>
    <property type="molecule type" value="Genomic_DNA"/>
</dbReference>
<dbReference type="Proteomes" id="UP000255165">
    <property type="component" value="Unassembled WGS sequence"/>
</dbReference>
<name>A0A370NHQ0_9BURK</name>
<protein>
    <submittedName>
        <fullName evidence="1">Uncharacterized protein</fullName>
    </submittedName>
</protein>
<organism evidence="1 2">
    <name type="scientific">Cupriavidus lacunae</name>
    <dbReference type="NCBI Taxonomy" id="2666307"/>
    <lineage>
        <taxon>Bacteria</taxon>
        <taxon>Pseudomonadati</taxon>
        <taxon>Pseudomonadota</taxon>
        <taxon>Betaproteobacteria</taxon>
        <taxon>Burkholderiales</taxon>
        <taxon>Burkholderiaceae</taxon>
        <taxon>Cupriavidus</taxon>
    </lineage>
</organism>
<comment type="caution">
    <text evidence="1">The sequence shown here is derived from an EMBL/GenBank/DDBJ whole genome shotgun (WGS) entry which is preliminary data.</text>
</comment>
<accession>A0A370NHQ0</accession>
<reference evidence="2" key="1">
    <citation type="submission" date="2018-06" db="EMBL/GenBank/DDBJ databases">
        <authorList>
            <person name="Feng T."/>
            <person name="Jeon C.O."/>
        </authorList>
    </citation>
    <scope>NUCLEOTIDE SEQUENCE [LARGE SCALE GENOMIC DNA]</scope>
    <source>
        <strain evidence="2">S23</strain>
    </source>
</reference>
<gene>
    <name evidence="1" type="ORF">DN412_38935</name>
</gene>
<evidence type="ECO:0000313" key="2">
    <source>
        <dbReference type="Proteomes" id="UP000255165"/>
    </source>
</evidence>